<keyword evidence="4" id="KW-0479">Metal-binding</keyword>
<dbReference type="OrthoDB" id="48943at2759"/>
<gene>
    <name evidence="16" type="ORF">NMOB1V02_LOCUS4592</name>
</gene>
<proteinExistence type="predicted"/>
<evidence type="ECO:0000256" key="6">
    <source>
        <dbReference type="ARBA" id="ARBA00022840"/>
    </source>
</evidence>
<evidence type="ECO:0000259" key="14">
    <source>
        <dbReference type="Pfam" id="PF00122"/>
    </source>
</evidence>
<reference evidence="16" key="1">
    <citation type="submission" date="2020-11" db="EMBL/GenBank/DDBJ databases">
        <authorList>
            <person name="Tran Van P."/>
        </authorList>
    </citation>
    <scope>NUCLEOTIDE SEQUENCE</scope>
</reference>
<feature type="transmembrane region" description="Helical" evidence="13">
    <location>
        <begin position="321"/>
        <end position="341"/>
    </location>
</feature>
<organism evidence="16">
    <name type="scientific">Notodromas monacha</name>
    <dbReference type="NCBI Taxonomy" id="399045"/>
    <lineage>
        <taxon>Eukaryota</taxon>
        <taxon>Metazoa</taxon>
        <taxon>Ecdysozoa</taxon>
        <taxon>Arthropoda</taxon>
        <taxon>Crustacea</taxon>
        <taxon>Oligostraca</taxon>
        <taxon>Ostracoda</taxon>
        <taxon>Podocopa</taxon>
        <taxon>Podocopida</taxon>
        <taxon>Cypridocopina</taxon>
        <taxon>Cypridoidea</taxon>
        <taxon>Cyprididae</taxon>
        <taxon>Notodromas</taxon>
    </lineage>
</organism>
<dbReference type="PANTHER" id="PTHR45630:SF8">
    <property type="entry name" value="CATION-TRANSPORTING ATPASE"/>
    <property type="match status" value="1"/>
</dbReference>
<dbReference type="EMBL" id="CAJPEX010000729">
    <property type="protein sequence ID" value="CAG0916994.1"/>
    <property type="molecule type" value="Genomic_DNA"/>
</dbReference>
<dbReference type="SUPFAM" id="SSF81653">
    <property type="entry name" value="Calcium ATPase, transduction domain A"/>
    <property type="match status" value="1"/>
</dbReference>
<accession>A0A7R9BMR1</accession>
<evidence type="ECO:0000256" key="1">
    <source>
        <dbReference type="ARBA" id="ARBA00004141"/>
    </source>
</evidence>
<evidence type="ECO:0000313" key="16">
    <source>
        <dbReference type="EMBL" id="CAD7276842.1"/>
    </source>
</evidence>
<dbReference type="PRINTS" id="PR00119">
    <property type="entry name" value="CATATPASE"/>
</dbReference>
<dbReference type="Gene3D" id="3.40.1110.10">
    <property type="entry name" value="Calcium-transporting ATPase, cytoplasmic domain N"/>
    <property type="match status" value="1"/>
</dbReference>
<dbReference type="InterPro" id="IPR006544">
    <property type="entry name" value="P-type_TPase_V"/>
</dbReference>
<dbReference type="PANTHER" id="PTHR45630">
    <property type="entry name" value="CATION-TRANSPORTING ATPASE-RELATED"/>
    <property type="match status" value="1"/>
</dbReference>
<keyword evidence="9 13" id="KW-1133">Transmembrane helix</keyword>
<evidence type="ECO:0000256" key="7">
    <source>
        <dbReference type="ARBA" id="ARBA00022842"/>
    </source>
</evidence>
<evidence type="ECO:0000259" key="15">
    <source>
        <dbReference type="Pfam" id="PF00690"/>
    </source>
</evidence>
<feature type="region of interest" description="Disordered" evidence="12">
    <location>
        <begin position="1"/>
        <end position="48"/>
    </location>
</feature>
<feature type="domain" description="P-type ATPase A" evidence="14">
    <location>
        <begin position="186"/>
        <end position="307"/>
    </location>
</feature>
<keyword evidence="10 13" id="KW-0472">Membrane</keyword>
<keyword evidence="6" id="KW-0067">ATP-binding</keyword>
<protein>
    <recommendedName>
        <fullName evidence="18">Cation-transporting ATPase 13A3</fullName>
    </recommendedName>
</protein>
<evidence type="ECO:0000313" key="17">
    <source>
        <dbReference type="Proteomes" id="UP000678499"/>
    </source>
</evidence>
<keyword evidence="2" id="KW-0597">Phosphoprotein</keyword>
<keyword evidence="5" id="KW-0547">Nucleotide-binding</keyword>
<evidence type="ECO:0000256" key="9">
    <source>
        <dbReference type="ARBA" id="ARBA00022989"/>
    </source>
</evidence>
<dbReference type="PROSITE" id="PS00154">
    <property type="entry name" value="ATPASE_E1_E2"/>
    <property type="match status" value="1"/>
</dbReference>
<dbReference type="SUPFAM" id="SSF81660">
    <property type="entry name" value="Metal cation-transporting ATPase, ATP-binding domain N"/>
    <property type="match status" value="1"/>
</dbReference>
<dbReference type="SUPFAM" id="SSF81665">
    <property type="entry name" value="Calcium ATPase, transmembrane domain M"/>
    <property type="match status" value="1"/>
</dbReference>
<keyword evidence="8" id="KW-1278">Translocase</keyword>
<keyword evidence="17" id="KW-1185">Reference proteome</keyword>
<dbReference type="Gene3D" id="1.20.1110.10">
    <property type="entry name" value="Calcium-transporting ATPase, transmembrane domain"/>
    <property type="match status" value="1"/>
</dbReference>
<dbReference type="InterPro" id="IPR023299">
    <property type="entry name" value="ATPase_P-typ_cyto_dom_N"/>
</dbReference>
<feature type="domain" description="Cation-transporting P-type ATPase N-terminal" evidence="15">
    <location>
        <begin position="93"/>
        <end position="143"/>
    </location>
</feature>
<feature type="transmembrane region" description="Helical" evidence="13">
    <location>
        <begin position="353"/>
        <end position="376"/>
    </location>
</feature>
<dbReference type="Pfam" id="PF00690">
    <property type="entry name" value="Cation_ATPase_N"/>
    <property type="match status" value="1"/>
</dbReference>
<name>A0A7R9BMR1_9CRUS</name>
<evidence type="ECO:0000256" key="2">
    <source>
        <dbReference type="ARBA" id="ARBA00022553"/>
    </source>
</evidence>
<dbReference type="GO" id="GO:0015203">
    <property type="term" value="F:polyamine transmembrane transporter activity"/>
    <property type="evidence" value="ECO:0007669"/>
    <property type="project" value="TreeGrafter"/>
</dbReference>
<feature type="compositionally biased region" description="Polar residues" evidence="12">
    <location>
        <begin position="38"/>
        <end position="48"/>
    </location>
</feature>
<evidence type="ECO:0000256" key="3">
    <source>
        <dbReference type="ARBA" id="ARBA00022692"/>
    </source>
</evidence>
<dbReference type="EMBL" id="OA882766">
    <property type="protein sequence ID" value="CAD7276842.1"/>
    <property type="molecule type" value="Genomic_DNA"/>
</dbReference>
<dbReference type="Proteomes" id="UP000678499">
    <property type="component" value="Unassembled WGS sequence"/>
</dbReference>
<keyword evidence="3 13" id="KW-0812">Transmembrane</keyword>
<evidence type="ECO:0000256" key="11">
    <source>
        <dbReference type="ARBA" id="ARBA00049360"/>
    </source>
</evidence>
<dbReference type="Pfam" id="PF00122">
    <property type="entry name" value="E1-E2_ATPase"/>
    <property type="match status" value="1"/>
</dbReference>
<comment type="subcellular location">
    <subcellularLocation>
        <location evidence="1">Membrane</location>
        <topology evidence="1">Multi-pass membrane protein</topology>
    </subcellularLocation>
</comment>
<sequence>MGQSGSSPVVLHRGTDAEIERKRKETSAAEIQVHTEPSRSQEIQGKETQQQSHKTLFFVYKKVRYVWDESTFTFSPQRAYDAICTTGILACKGSGLTAFEVQRQRGIFGENRLTIDTRPIWQIVIDEASNPFYLFQVYAALVWSLQDDYLFPTIILLISVSSIVVTVRETRRQINSLQRSDTHLLRTVRVLRDGEETTVVSTDVVPGDVLLLTTASAESVAVTCDSVLLSGDALVDEAMLTGESVPVTKVAIPEDGEEIFHFEAHRHHVLLSGTKIIQIRGKNNENAKALVIRTGFMTLQGEMIRSVLYSEGLDFAFFRKYLQIVPFFFLIGLGAMVYTAYTWVQYGAPVRKIVLFCLDILTFVVPPVLPIILTTIRATAQRRLKKKGIYCLSTMHIPAAGAIDVFCFDKTGTLTDNELGFAGAVPVVDGKCVPPANLSSLTTTDALAVGAATCHTLALVHDDLVGNETDLCLFKASNWELEPGRKMVFEDEEMVQVVALAHPQQDPEQSSAIIKVFPFDPIQQCSMAIVKRNYMRNCELFVKGSAQTVLDFCNPGSVPDELPGHLAWYEHQGYRALAMASKSLRDISPAKVHSLSRDLRFVGDPFV</sequence>
<dbReference type="InterPro" id="IPR059000">
    <property type="entry name" value="ATPase_P-type_domA"/>
</dbReference>
<evidence type="ECO:0008006" key="18">
    <source>
        <dbReference type="Google" id="ProtNLM"/>
    </source>
</evidence>
<dbReference type="GO" id="GO:0006874">
    <property type="term" value="P:intracellular calcium ion homeostasis"/>
    <property type="evidence" value="ECO:0007669"/>
    <property type="project" value="TreeGrafter"/>
</dbReference>
<comment type="catalytic activity">
    <reaction evidence="11">
        <text>ATP + H2O = ADP + phosphate + H(+)</text>
        <dbReference type="Rhea" id="RHEA:13065"/>
        <dbReference type="ChEBI" id="CHEBI:15377"/>
        <dbReference type="ChEBI" id="CHEBI:15378"/>
        <dbReference type="ChEBI" id="CHEBI:30616"/>
        <dbReference type="ChEBI" id="CHEBI:43474"/>
        <dbReference type="ChEBI" id="CHEBI:456216"/>
    </reaction>
</comment>
<dbReference type="InterPro" id="IPR023298">
    <property type="entry name" value="ATPase_P-typ_TM_dom_sf"/>
</dbReference>
<dbReference type="GO" id="GO:0016020">
    <property type="term" value="C:membrane"/>
    <property type="evidence" value="ECO:0007669"/>
    <property type="project" value="UniProtKB-SubCell"/>
</dbReference>
<dbReference type="InterPro" id="IPR008250">
    <property type="entry name" value="ATPase_P-typ_transduc_dom_A_sf"/>
</dbReference>
<keyword evidence="7" id="KW-0460">Magnesium</keyword>
<evidence type="ECO:0000256" key="13">
    <source>
        <dbReference type="SAM" id="Phobius"/>
    </source>
</evidence>
<dbReference type="GO" id="GO:0005524">
    <property type="term" value="F:ATP binding"/>
    <property type="evidence" value="ECO:0007669"/>
    <property type="project" value="UniProtKB-KW"/>
</dbReference>
<dbReference type="InterPro" id="IPR004014">
    <property type="entry name" value="ATPase_P-typ_cation-transptr_N"/>
</dbReference>
<feature type="compositionally biased region" description="Basic and acidic residues" evidence="12">
    <location>
        <begin position="13"/>
        <end position="27"/>
    </location>
</feature>
<dbReference type="AlphaFoldDB" id="A0A7R9BMR1"/>
<dbReference type="GO" id="GO:0140358">
    <property type="term" value="F:P-type transmembrane transporter activity"/>
    <property type="evidence" value="ECO:0007669"/>
    <property type="project" value="InterPro"/>
</dbReference>
<dbReference type="InterPro" id="IPR018303">
    <property type="entry name" value="ATPase_P-typ_P_site"/>
</dbReference>
<evidence type="ECO:0000256" key="4">
    <source>
        <dbReference type="ARBA" id="ARBA00022723"/>
    </source>
</evidence>
<dbReference type="GO" id="GO:0019829">
    <property type="term" value="F:ATPase-coupled monoatomic cation transmembrane transporter activity"/>
    <property type="evidence" value="ECO:0007669"/>
    <property type="project" value="TreeGrafter"/>
</dbReference>
<dbReference type="GO" id="GO:0046872">
    <property type="term" value="F:metal ion binding"/>
    <property type="evidence" value="ECO:0007669"/>
    <property type="project" value="UniProtKB-KW"/>
</dbReference>
<evidence type="ECO:0000256" key="12">
    <source>
        <dbReference type="SAM" id="MobiDB-lite"/>
    </source>
</evidence>
<dbReference type="Gene3D" id="2.70.150.10">
    <property type="entry name" value="Calcium-transporting ATPase, cytoplasmic transduction domain A"/>
    <property type="match status" value="1"/>
</dbReference>
<evidence type="ECO:0000256" key="8">
    <source>
        <dbReference type="ARBA" id="ARBA00022967"/>
    </source>
</evidence>
<evidence type="ECO:0000256" key="10">
    <source>
        <dbReference type="ARBA" id="ARBA00023136"/>
    </source>
</evidence>
<evidence type="ECO:0000256" key="5">
    <source>
        <dbReference type="ARBA" id="ARBA00022741"/>
    </source>
</evidence>